<comment type="caution">
    <text evidence="4">The sequence shown here is derived from an EMBL/GenBank/DDBJ whole genome shotgun (WGS) entry which is preliminary data.</text>
</comment>
<dbReference type="AlphaFoldDB" id="A0A6A7K723"/>
<dbReference type="PANTHER" id="PTHR37313">
    <property type="entry name" value="UPF0749 PROTEIN RV1825"/>
    <property type="match status" value="1"/>
</dbReference>
<gene>
    <name evidence="4" type="ORF">GC105_05195</name>
</gene>
<dbReference type="RefSeq" id="WP_152802434.1">
    <property type="nucleotide sequence ID" value="NZ_WHNX01000006.1"/>
</dbReference>
<evidence type="ECO:0000313" key="5">
    <source>
        <dbReference type="Proteomes" id="UP000440004"/>
    </source>
</evidence>
<evidence type="ECO:0000313" key="4">
    <source>
        <dbReference type="EMBL" id="MPW25185.1"/>
    </source>
</evidence>
<keyword evidence="5" id="KW-1185">Reference proteome</keyword>
<dbReference type="Proteomes" id="UP000440004">
    <property type="component" value="Unassembled WGS sequence"/>
</dbReference>
<comment type="similarity">
    <text evidence="1">Belongs to the UPF0749 family.</text>
</comment>
<keyword evidence="2" id="KW-0175">Coiled coil</keyword>
<organism evidence="4 5">
    <name type="scientific">Alkalibaculum sporogenes</name>
    <dbReference type="NCBI Taxonomy" id="2655001"/>
    <lineage>
        <taxon>Bacteria</taxon>
        <taxon>Bacillati</taxon>
        <taxon>Bacillota</taxon>
        <taxon>Clostridia</taxon>
        <taxon>Eubacteriales</taxon>
        <taxon>Eubacteriaceae</taxon>
        <taxon>Alkalibaculum</taxon>
    </lineage>
</organism>
<dbReference type="InterPro" id="IPR010273">
    <property type="entry name" value="DUF881"/>
</dbReference>
<dbReference type="Pfam" id="PF05949">
    <property type="entry name" value="DUF881"/>
    <property type="match status" value="1"/>
</dbReference>
<keyword evidence="3" id="KW-0472">Membrane</keyword>
<proteinExistence type="inferred from homology"/>
<protein>
    <submittedName>
        <fullName evidence="4">DUF881 domain-containing protein</fullName>
    </submittedName>
</protein>
<feature type="transmembrane region" description="Helical" evidence="3">
    <location>
        <begin position="7"/>
        <end position="26"/>
    </location>
</feature>
<keyword evidence="3" id="KW-0812">Transmembrane</keyword>
<evidence type="ECO:0000256" key="3">
    <source>
        <dbReference type="SAM" id="Phobius"/>
    </source>
</evidence>
<feature type="coiled-coil region" evidence="2">
    <location>
        <begin position="43"/>
        <end position="77"/>
    </location>
</feature>
<evidence type="ECO:0000256" key="1">
    <source>
        <dbReference type="ARBA" id="ARBA00009108"/>
    </source>
</evidence>
<sequence>MRTKSTKIILFTIFILVGILLSYLIVHSSKEYESSSIITPKVLNDYKNELDNLDIKKKELNDNITDLENKLDSYKNEEGIDYLALENELYNELIRYDIIAGKKDVQGPGVKISMSDSNEILQPGDNISDYIIHNNDILEIINELRFSGAEVIAINGYQLSWNSNIDCAGPVIYIDDFIAGAPFIIEAIGNRDKIIATLNSDESYVELLKFRTINISIVEKENIILNKN</sequence>
<dbReference type="PANTHER" id="PTHR37313:SF2">
    <property type="entry name" value="UPF0749 PROTEIN YLXX"/>
    <property type="match status" value="1"/>
</dbReference>
<evidence type="ECO:0000256" key="2">
    <source>
        <dbReference type="SAM" id="Coils"/>
    </source>
</evidence>
<name>A0A6A7K723_9FIRM</name>
<accession>A0A6A7K723</accession>
<keyword evidence="3" id="KW-1133">Transmembrane helix</keyword>
<dbReference type="Gene3D" id="3.30.70.1880">
    <property type="entry name" value="Protein of unknown function DUF881"/>
    <property type="match status" value="1"/>
</dbReference>
<dbReference type="EMBL" id="WHNX01000006">
    <property type="protein sequence ID" value="MPW25185.1"/>
    <property type="molecule type" value="Genomic_DNA"/>
</dbReference>
<reference evidence="4 5" key="1">
    <citation type="submission" date="2019-10" db="EMBL/GenBank/DDBJ databases">
        <title>Alkalibaculum tamaniensis sp.nov., a new alkaliphilic acetogen, isolated on methoxylated aromatics from a mud volcano.</title>
        <authorList>
            <person name="Khomyakova M.A."/>
            <person name="Merkel A.Y."/>
            <person name="Bonch-Osmolovskaya E.A."/>
            <person name="Slobodkin A.I."/>
        </authorList>
    </citation>
    <scope>NUCLEOTIDE SEQUENCE [LARGE SCALE GENOMIC DNA]</scope>
    <source>
        <strain evidence="4 5">M08DMB</strain>
    </source>
</reference>